<name>A0A8S1HRD1_9PELO</name>
<keyword evidence="2" id="KW-1185">Reference proteome</keyword>
<organism evidence="1 2">
    <name type="scientific">Caenorhabditis auriculariae</name>
    <dbReference type="NCBI Taxonomy" id="2777116"/>
    <lineage>
        <taxon>Eukaryota</taxon>
        <taxon>Metazoa</taxon>
        <taxon>Ecdysozoa</taxon>
        <taxon>Nematoda</taxon>
        <taxon>Chromadorea</taxon>
        <taxon>Rhabditida</taxon>
        <taxon>Rhabditina</taxon>
        <taxon>Rhabditomorpha</taxon>
        <taxon>Rhabditoidea</taxon>
        <taxon>Rhabditidae</taxon>
        <taxon>Peloderinae</taxon>
        <taxon>Caenorhabditis</taxon>
    </lineage>
</organism>
<accession>A0A8S1HRD1</accession>
<comment type="caution">
    <text evidence="1">The sequence shown here is derived from an EMBL/GenBank/DDBJ whole genome shotgun (WGS) entry which is preliminary data.</text>
</comment>
<dbReference type="EMBL" id="CAJGYM010000104">
    <property type="protein sequence ID" value="CAD6197775.1"/>
    <property type="molecule type" value="Genomic_DNA"/>
</dbReference>
<dbReference type="AlphaFoldDB" id="A0A8S1HRD1"/>
<proteinExistence type="predicted"/>
<evidence type="ECO:0000313" key="2">
    <source>
        <dbReference type="Proteomes" id="UP000835052"/>
    </source>
</evidence>
<protein>
    <submittedName>
        <fullName evidence="1">Uncharacterized protein</fullName>
    </submittedName>
</protein>
<gene>
    <name evidence="1" type="ORF">CAUJ_LOCUS13684</name>
</gene>
<reference evidence="1" key="1">
    <citation type="submission" date="2020-10" db="EMBL/GenBank/DDBJ databases">
        <authorList>
            <person name="Kikuchi T."/>
        </authorList>
    </citation>
    <scope>NUCLEOTIDE SEQUENCE</scope>
    <source>
        <strain evidence="1">NKZ352</strain>
    </source>
</reference>
<sequence length="86" mass="9338">MICECGIDQIVNEVSNRSESHSLAAAAANEDPNFFPASAKRHPKQFRGHSKRRRCLITVWVPPSPSPALSSILTTSTTGLITYGNV</sequence>
<evidence type="ECO:0000313" key="1">
    <source>
        <dbReference type="EMBL" id="CAD6197775.1"/>
    </source>
</evidence>
<dbReference type="Proteomes" id="UP000835052">
    <property type="component" value="Unassembled WGS sequence"/>
</dbReference>